<feature type="region of interest" description="Disordered" evidence="1">
    <location>
        <begin position="1172"/>
        <end position="1209"/>
    </location>
</feature>
<feature type="compositionally biased region" description="Polar residues" evidence="1">
    <location>
        <begin position="1172"/>
        <end position="1184"/>
    </location>
</feature>
<feature type="compositionally biased region" description="Low complexity" evidence="1">
    <location>
        <begin position="655"/>
        <end position="669"/>
    </location>
</feature>
<feature type="compositionally biased region" description="Polar residues" evidence="1">
    <location>
        <begin position="352"/>
        <end position="382"/>
    </location>
</feature>
<dbReference type="PANTHER" id="PTHR14625">
    <property type="entry name" value="MICROCEPHALIN"/>
    <property type="match status" value="1"/>
</dbReference>
<dbReference type="PANTHER" id="PTHR14625:SF3">
    <property type="entry name" value="MICROCEPHALIN"/>
    <property type="match status" value="1"/>
</dbReference>
<feature type="compositionally biased region" description="Polar residues" evidence="1">
    <location>
        <begin position="1104"/>
        <end position="1123"/>
    </location>
</feature>
<evidence type="ECO:0000259" key="2">
    <source>
        <dbReference type="PROSITE" id="PS50172"/>
    </source>
</evidence>
<dbReference type="Gene3D" id="3.40.50.10190">
    <property type="entry name" value="BRCT domain"/>
    <property type="match status" value="1"/>
</dbReference>
<feature type="compositionally biased region" description="Polar residues" evidence="1">
    <location>
        <begin position="907"/>
        <end position="925"/>
    </location>
</feature>
<gene>
    <name evidence="3" type="ORF">BN1723_005765</name>
</gene>
<feature type="compositionally biased region" description="Acidic residues" evidence="1">
    <location>
        <begin position="604"/>
        <end position="616"/>
    </location>
</feature>
<dbReference type="Proteomes" id="UP000045706">
    <property type="component" value="Unassembled WGS sequence"/>
</dbReference>
<dbReference type="CDD" id="cd17716">
    <property type="entry name" value="BRCT_microcephalin_rpt1"/>
    <property type="match status" value="1"/>
</dbReference>
<evidence type="ECO:0000256" key="1">
    <source>
        <dbReference type="SAM" id="MobiDB-lite"/>
    </source>
</evidence>
<sequence>MDPQSPPKRMTRARAAAKAGDAGPKTTKIMTAAAKVKAAPAATRATASSKRKTRSDEDEEEHNEASSTEAPARATRARGRPKKAVEEPVGEEATSSSAPGRATRARAAARKAAADVPKPEPTKEAALKTTRGPGRPRRLATQEDAPAASEPPKRTTRTRAATVTAAKPVVRKKVTFEEPEKENVDPDEGKKAPGLRGRPVRKPPVPKAARPTTKTAAAAAAKETKETKAPLSPKKVTQMPHSRDDSEDELCQTPVKTLMKSPVKPPSSALGSFKKLEPRPRETEPAGDVADDEGETPEITLSSPAKRPPTSPSRDNTMKSPAKRADGVTILRPASAIKPSTNGEATPFKASLLNSPAKRSQSAVKSLNLPTHNRNTTETSRSPFKASLLQSPAKRPVIPFKTHATPRLQNVVESPLASTRKAPGPSVQAETSSQATQSPQTKALYMASPAALLSAMSSSEKLMFEEQGDDAMDQMADQILLQEPSTLNFPGRLSAVLPRYADPALKDNLAILHENLEDEVREAEANSSAQAVSQIDDEITPDGDVAADEVTDEDGDSIMTEELEVENQENERPVSPVADDTEGPVGAHAPPMGVFALREKDTTPYDDMDSDSDDEIAYSGEGQSSPTRAIPATPTPALSSRRSMGQSSNKLGFTPLAQQLSAWSAASPAKQTRQSAPKPTVESPKKLAQSPAASVRIDDSPAKSTFFEDEMTIRAEFDLQQQVEAAIEDEIMAGLDDPDPKKPAQSPAASVRIDDSPAKSTFFEDEMTIRAEFDLQQQVEAAIEDEMMAELDDPEFDDMMITQEDMQLAAEADEMSLLEPSQVEEMASILALDDSLSEASQEYGDENEMPVDPAMNDGLSIPPTTPLRNLTREFHTVSKVPLKAADDSTPRPKKKRAASISRLPVSRPTQGLTRSATVMSYSPMKNNRPALEPKHDVEQQEPLQSAPVTPTKSDVWSTLGTPARTPRRDVDPALLSGAVVFVDVHTSEGDDASGIFVELLAQMGARSVKNWNWNPDSAGPDSPRIGITHVVYKDGGQRTLEKVRQAKGVVQCVGVSWVLDCERENAWLDEAPYNIDTSSSSSRGGARRRKSMEPKALANLNGMVVTSPTKGSRNAQTAPNTPMNRRESTAWEHSPSDLVEDDDQEWQTLLTPVPQTPAPDALARYAAELTPGTPTATLSSSDGSPPSAPLGMKTCPPKPNAYSEMGHGILDREKDDNVVRRLMAARRKSLQFAPKIGSPLARA</sequence>
<feature type="region of interest" description="Disordered" evidence="1">
    <location>
        <begin position="563"/>
        <end position="701"/>
    </location>
</feature>
<feature type="compositionally biased region" description="Low complexity" evidence="1">
    <location>
        <begin position="158"/>
        <end position="168"/>
    </location>
</feature>
<feature type="region of interest" description="Disordered" evidence="1">
    <location>
        <begin position="1073"/>
        <end position="1142"/>
    </location>
</feature>
<proteinExistence type="predicted"/>
<dbReference type="InterPro" id="IPR022047">
    <property type="entry name" value="Microcephalin-like"/>
</dbReference>
<feature type="compositionally biased region" description="Low complexity" evidence="1">
    <location>
        <begin position="65"/>
        <end position="74"/>
    </location>
</feature>
<feature type="region of interest" description="Disordered" evidence="1">
    <location>
        <begin position="839"/>
        <end position="968"/>
    </location>
</feature>
<dbReference type="GO" id="GO:0000278">
    <property type="term" value="P:mitotic cell cycle"/>
    <property type="evidence" value="ECO:0007669"/>
    <property type="project" value="TreeGrafter"/>
</dbReference>
<dbReference type="InterPro" id="IPR036420">
    <property type="entry name" value="BRCT_dom_sf"/>
</dbReference>
<evidence type="ECO:0000313" key="4">
    <source>
        <dbReference type="Proteomes" id="UP000045706"/>
    </source>
</evidence>
<feature type="compositionally biased region" description="Low complexity" evidence="1">
    <location>
        <begin position="626"/>
        <end position="637"/>
    </location>
</feature>
<feature type="compositionally biased region" description="Basic and acidic residues" evidence="1">
    <location>
        <begin position="174"/>
        <end position="191"/>
    </location>
</feature>
<dbReference type="AlphaFoldDB" id="A0A0G4NB11"/>
<feature type="region of interest" description="Disordered" evidence="1">
    <location>
        <begin position="1"/>
        <end position="440"/>
    </location>
</feature>
<feature type="compositionally biased region" description="Low complexity" evidence="1">
    <location>
        <begin position="13"/>
        <end position="48"/>
    </location>
</feature>
<feature type="compositionally biased region" description="Low complexity" evidence="1">
    <location>
        <begin position="93"/>
        <end position="102"/>
    </location>
</feature>
<dbReference type="PROSITE" id="PS50172">
    <property type="entry name" value="BRCT"/>
    <property type="match status" value="1"/>
</dbReference>
<dbReference type="InterPro" id="IPR001357">
    <property type="entry name" value="BRCT_dom"/>
</dbReference>
<protein>
    <recommendedName>
        <fullName evidence="2">BRCT domain-containing protein</fullName>
    </recommendedName>
</protein>
<evidence type="ECO:0000313" key="3">
    <source>
        <dbReference type="EMBL" id="CRK43658.1"/>
    </source>
</evidence>
<feature type="domain" description="BRCT" evidence="2">
    <location>
        <begin position="970"/>
        <end position="1075"/>
    </location>
</feature>
<dbReference type="EMBL" id="CVQI01033495">
    <property type="protein sequence ID" value="CRK43658.1"/>
    <property type="molecule type" value="Genomic_DNA"/>
</dbReference>
<name>A0A0G4NB11_VERLO</name>
<reference evidence="4" key="1">
    <citation type="submission" date="2015-05" db="EMBL/GenBank/DDBJ databases">
        <authorList>
            <person name="Fogelqvist Johan"/>
        </authorList>
    </citation>
    <scope>NUCLEOTIDE SEQUENCE [LARGE SCALE GENOMIC DNA]</scope>
</reference>
<feature type="compositionally biased region" description="Polar residues" evidence="1">
    <location>
        <begin position="428"/>
        <end position="440"/>
    </location>
</feature>
<organism evidence="3 4">
    <name type="scientific">Verticillium longisporum</name>
    <name type="common">Verticillium dahliae var. longisporum</name>
    <dbReference type="NCBI Taxonomy" id="100787"/>
    <lineage>
        <taxon>Eukaryota</taxon>
        <taxon>Fungi</taxon>
        <taxon>Dikarya</taxon>
        <taxon>Ascomycota</taxon>
        <taxon>Pezizomycotina</taxon>
        <taxon>Sordariomycetes</taxon>
        <taxon>Hypocreomycetidae</taxon>
        <taxon>Glomerellales</taxon>
        <taxon>Plectosphaerellaceae</taxon>
        <taxon>Verticillium</taxon>
    </lineage>
</organism>
<feature type="compositionally biased region" description="Low complexity" evidence="1">
    <location>
        <begin position="207"/>
        <end position="221"/>
    </location>
</feature>
<feature type="compositionally biased region" description="Basic and acidic residues" evidence="1">
    <location>
        <begin position="274"/>
        <end position="284"/>
    </location>
</feature>
<feature type="compositionally biased region" description="Basic and acidic residues" evidence="1">
    <location>
        <begin position="117"/>
        <end position="126"/>
    </location>
</feature>
<feature type="compositionally biased region" description="Polar residues" evidence="1">
    <location>
        <begin position="941"/>
        <end position="960"/>
    </location>
</feature>
<accession>A0A0G4NB11</accession>
<feature type="compositionally biased region" description="Polar residues" evidence="1">
    <location>
        <begin position="638"/>
        <end position="651"/>
    </location>
</feature>
<dbReference type="SUPFAM" id="SSF52113">
    <property type="entry name" value="BRCT domain"/>
    <property type="match status" value="1"/>
</dbReference>